<sequence>MPASSVKIRRISKQTAKAVSKMPARLSDFAGICYTRAMFGREKARQQNARFQTTFFLIQYAWILYILI</sequence>
<dbReference type="AlphaFoldDB" id="A0AA36UGK3"/>
<comment type="caution">
    <text evidence="1">The sequence shown here is derived from an EMBL/GenBank/DDBJ whole genome shotgun (WGS) entry which is preliminary data.</text>
</comment>
<gene>
    <name evidence="1" type="ORF">HMPREF9418_2821</name>
</gene>
<dbReference type="Proteomes" id="UP000004982">
    <property type="component" value="Unassembled WGS sequence"/>
</dbReference>
<accession>A0AA36UGK3</accession>
<evidence type="ECO:0000313" key="2">
    <source>
        <dbReference type="Proteomes" id="UP000004982"/>
    </source>
</evidence>
<dbReference type="EMBL" id="AFQE01000140">
    <property type="protein sequence ID" value="EGQ74377.1"/>
    <property type="molecule type" value="Genomic_DNA"/>
</dbReference>
<reference evidence="1 2" key="1">
    <citation type="submission" date="2011-05" db="EMBL/GenBank/DDBJ databases">
        <authorList>
            <person name="Muzny D."/>
            <person name="Qin X."/>
            <person name="Deng J."/>
            <person name="Jiang H."/>
            <person name="Liu Y."/>
            <person name="Qu J."/>
            <person name="Song X.-Z."/>
            <person name="Zhang L."/>
            <person name="Thornton R."/>
            <person name="Coyle M."/>
            <person name="Francisco L."/>
            <person name="Jackson L."/>
            <person name="Javaid M."/>
            <person name="Korchina V."/>
            <person name="Kovar C."/>
            <person name="Mata R."/>
            <person name="Mathew T."/>
            <person name="Ngo R."/>
            <person name="Nguyen L."/>
            <person name="Nguyen N."/>
            <person name="Okwuonu G."/>
            <person name="Ongeri F."/>
            <person name="Pham C."/>
            <person name="Simmons D."/>
            <person name="Wilczek-Boney K."/>
            <person name="Hale W."/>
            <person name="Jakkamsetti A."/>
            <person name="Pham P."/>
            <person name="Ruth R."/>
            <person name="San Lucas F."/>
            <person name="Warren J."/>
            <person name="Zhang J."/>
            <person name="Zhao Z."/>
            <person name="Zhou C."/>
            <person name="Zhu D."/>
            <person name="Lee S."/>
            <person name="Bess C."/>
            <person name="Blankenburg K."/>
            <person name="Forbes L."/>
            <person name="Fu Q."/>
            <person name="Gubbala S."/>
            <person name="Hirani K."/>
            <person name="Jayaseelan J.C."/>
            <person name="Lara F."/>
            <person name="Munidasa M."/>
            <person name="Palculict T."/>
            <person name="Patil S."/>
            <person name="Pu L.-L."/>
            <person name="Saada N."/>
            <person name="Tang L."/>
            <person name="Weissenberger G."/>
            <person name="Zhu Y."/>
            <person name="Hemphill L."/>
            <person name="Shang Y."/>
            <person name="Youmans B."/>
            <person name="Ayvaz T."/>
            <person name="Ross M."/>
            <person name="Santibanez J."/>
            <person name="Aqrawi P."/>
            <person name="Gross S."/>
            <person name="Joshi V."/>
            <person name="Fowler G."/>
            <person name="Nazareth L."/>
            <person name="Reid J."/>
            <person name="Worley K."/>
            <person name="Petrosino J."/>
            <person name="Highlander S."/>
            <person name="Gibbs R."/>
        </authorList>
    </citation>
    <scope>NUCLEOTIDE SEQUENCE [LARGE SCALE GENOMIC DNA]</scope>
    <source>
        <strain evidence="1 2">ATCC 33926</strain>
    </source>
</reference>
<proteinExistence type="predicted"/>
<organism evidence="1 2">
    <name type="scientific">Neisseria macacae ATCC 33926</name>
    <dbReference type="NCBI Taxonomy" id="997348"/>
    <lineage>
        <taxon>Bacteria</taxon>
        <taxon>Pseudomonadati</taxon>
        <taxon>Pseudomonadota</taxon>
        <taxon>Betaproteobacteria</taxon>
        <taxon>Neisseriales</taxon>
        <taxon>Neisseriaceae</taxon>
        <taxon>Neisseria</taxon>
    </lineage>
</organism>
<protein>
    <submittedName>
        <fullName evidence="1">Uncharacterized protein</fullName>
    </submittedName>
</protein>
<evidence type="ECO:0000313" key="1">
    <source>
        <dbReference type="EMBL" id="EGQ74377.1"/>
    </source>
</evidence>
<name>A0AA36UGK3_9NEIS</name>